<evidence type="ECO:0000313" key="1">
    <source>
        <dbReference type="EMBL" id="KNE21849.1"/>
    </source>
</evidence>
<proteinExistence type="predicted"/>
<dbReference type="EMBL" id="LGTO01000004">
    <property type="protein sequence ID" value="KNE21849.1"/>
    <property type="molecule type" value="Genomic_DNA"/>
</dbReference>
<reference evidence="2" key="1">
    <citation type="submission" date="2015-07" db="EMBL/GenBank/DDBJ databases">
        <title>Fjat-10053 dsm26.</title>
        <authorList>
            <person name="Liu B."/>
            <person name="Wang J."/>
            <person name="Zhu Y."/>
            <person name="Liu G."/>
            <person name="Chen Q."/>
            <person name="Chen Z."/>
            <person name="Lan J."/>
            <person name="Che J."/>
            <person name="Ge C."/>
            <person name="Shi H."/>
            <person name="Pan Z."/>
            <person name="Liu X."/>
        </authorList>
    </citation>
    <scope>NUCLEOTIDE SEQUENCE [LARGE SCALE GENOMIC DNA]</scope>
    <source>
        <strain evidence="2">DSM 26</strain>
    </source>
</reference>
<dbReference type="AlphaFoldDB" id="A0A0L0QTE4"/>
<dbReference type="PATRIC" id="fig|1473.5.peg.3596"/>
<dbReference type="OrthoDB" id="8750087at2"/>
<dbReference type="Proteomes" id="UP000036780">
    <property type="component" value="Unassembled WGS sequence"/>
</dbReference>
<organism evidence="1 2">
    <name type="scientific">Virgibacillus pantothenticus</name>
    <dbReference type="NCBI Taxonomy" id="1473"/>
    <lineage>
        <taxon>Bacteria</taxon>
        <taxon>Bacillati</taxon>
        <taxon>Bacillota</taxon>
        <taxon>Bacilli</taxon>
        <taxon>Bacillales</taxon>
        <taxon>Bacillaceae</taxon>
        <taxon>Virgibacillus</taxon>
    </lineage>
</organism>
<gene>
    <name evidence="1" type="ORF">AFK71_03300</name>
</gene>
<keyword evidence="2" id="KW-1185">Reference proteome</keyword>
<comment type="caution">
    <text evidence="1">The sequence shown here is derived from an EMBL/GenBank/DDBJ whole genome shotgun (WGS) entry which is preliminary data.</text>
</comment>
<accession>A0A0L0QTE4</accession>
<dbReference type="RefSeq" id="WP_050350128.1">
    <property type="nucleotide sequence ID" value="NZ_CP073011.1"/>
</dbReference>
<sequence length="234" mass="27168">MNTSIIATGKLPSKEQPFYVRFLNKPDIFEILHLQNMVRQSLEVADFLQPLTVQEYEHILNGNGSMIGVFVDDRLIAFRAMLIPEMNDTEHLGIDLGLNELHRQKMLYSEISNVHPDFRGNRLQTYMGKLLFAQIDQQSFQYVATTVAPFNIASLKDKLALDMEIHALKEKYNGKLRYILFRDLHTIKNGKSYTDKQEVNMNDIARQQQLLQHGYQGNSISQTNDTYWVTYVKH</sequence>
<dbReference type="InterPro" id="IPR016181">
    <property type="entry name" value="Acyl_CoA_acyltransferase"/>
</dbReference>
<protein>
    <recommendedName>
        <fullName evidence="3">Benzoate transporter</fullName>
    </recommendedName>
</protein>
<evidence type="ECO:0000313" key="2">
    <source>
        <dbReference type="Proteomes" id="UP000036780"/>
    </source>
</evidence>
<name>A0A0L0QTE4_VIRPA</name>
<dbReference type="SUPFAM" id="SSF55729">
    <property type="entry name" value="Acyl-CoA N-acyltransferases (Nat)"/>
    <property type="match status" value="1"/>
</dbReference>
<dbReference type="GeneID" id="66869571"/>
<evidence type="ECO:0008006" key="3">
    <source>
        <dbReference type="Google" id="ProtNLM"/>
    </source>
</evidence>